<dbReference type="PROSITE" id="PS00197">
    <property type="entry name" value="2FE2S_FER_1"/>
    <property type="match status" value="1"/>
</dbReference>
<evidence type="ECO:0000256" key="7">
    <source>
        <dbReference type="ARBA" id="ARBA00022982"/>
    </source>
</evidence>
<keyword evidence="7 10" id="KW-0249">Electron transport</keyword>
<evidence type="ECO:0000259" key="11">
    <source>
        <dbReference type="PROSITE" id="PS51085"/>
    </source>
</evidence>
<proteinExistence type="inferred from homology"/>
<accession>A0AAW2U7U4</accession>
<comment type="caution">
    <text evidence="12">The sequence shown here is derived from an EMBL/GenBank/DDBJ whole genome shotgun (WGS) entry which is preliminary data.</text>
</comment>
<keyword evidence="8 10" id="KW-0408">Iron</keyword>
<dbReference type="GO" id="GO:0022900">
    <property type="term" value="P:electron transport chain"/>
    <property type="evidence" value="ECO:0007669"/>
    <property type="project" value="InterPro"/>
</dbReference>
<evidence type="ECO:0000256" key="6">
    <source>
        <dbReference type="ARBA" id="ARBA00022723"/>
    </source>
</evidence>
<reference evidence="12" key="2">
    <citation type="journal article" date="2024" name="Plant">
        <title>Genomic evolution and insights into agronomic trait innovations of Sesamum species.</title>
        <authorList>
            <person name="Miao H."/>
            <person name="Wang L."/>
            <person name="Qu L."/>
            <person name="Liu H."/>
            <person name="Sun Y."/>
            <person name="Le M."/>
            <person name="Wang Q."/>
            <person name="Wei S."/>
            <person name="Zheng Y."/>
            <person name="Lin W."/>
            <person name="Duan Y."/>
            <person name="Cao H."/>
            <person name="Xiong S."/>
            <person name="Wang X."/>
            <person name="Wei L."/>
            <person name="Li C."/>
            <person name="Ma Q."/>
            <person name="Ju M."/>
            <person name="Zhao R."/>
            <person name="Li G."/>
            <person name="Mu C."/>
            <person name="Tian Q."/>
            <person name="Mei H."/>
            <person name="Zhang T."/>
            <person name="Gao T."/>
            <person name="Zhang H."/>
        </authorList>
    </citation>
    <scope>NUCLEOTIDE SEQUENCE</scope>
    <source>
        <strain evidence="12">G02</strain>
    </source>
</reference>
<dbReference type="InterPro" id="IPR006058">
    <property type="entry name" value="2Fe2S_fd_BS"/>
</dbReference>
<evidence type="ECO:0000256" key="3">
    <source>
        <dbReference type="ARBA" id="ARBA00007874"/>
    </source>
</evidence>
<evidence type="ECO:0000313" key="12">
    <source>
        <dbReference type="EMBL" id="KAL0412747.1"/>
    </source>
</evidence>
<dbReference type="PROSITE" id="PS51085">
    <property type="entry name" value="2FE2S_FER_2"/>
    <property type="match status" value="1"/>
</dbReference>
<dbReference type="GO" id="GO:0006124">
    <property type="term" value="P:ferredoxin metabolic process"/>
    <property type="evidence" value="ECO:0007669"/>
    <property type="project" value="UniProtKB-ARBA"/>
</dbReference>
<dbReference type="CDD" id="cd00207">
    <property type="entry name" value="fer2"/>
    <property type="match status" value="1"/>
</dbReference>
<gene>
    <name evidence="12" type="ORF">Sradi_1476400</name>
</gene>
<evidence type="ECO:0000256" key="4">
    <source>
        <dbReference type="ARBA" id="ARBA00022448"/>
    </source>
</evidence>
<dbReference type="NCBIfam" id="TIGR02008">
    <property type="entry name" value="fdx_plant"/>
    <property type="match status" value="1"/>
</dbReference>
<keyword evidence="10" id="KW-0934">Plastid</keyword>
<dbReference type="Gene3D" id="3.10.20.30">
    <property type="match status" value="1"/>
</dbReference>
<protein>
    <recommendedName>
        <fullName evidence="10">Ferredoxin</fullName>
    </recommendedName>
</protein>
<comment type="subcellular location">
    <subcellularLocation>
        <location evidence="2 10">Plastid</location>
        <location evidence="2 10">Chloroplast</location>
    </subcellularLocation>
</comment>
<dbReference type="InterPro" id="IPR001041">
    <property type="entry name" value="2Fe-2S_ferredoxin-type"/>
</dbReference>
<comment type="cofactor">
    <cofactor evidence="10">
        <name>[2Fe-2S] cluster</name>
        <dbReference type="ChEBI" id="CHEBI:190135"/>
    </cofactor>
    <text evidence="10">Binds 1 [2Fe-2S] cluster.</text>
</comment>
<dbReference type="Pfam" id="PF00111">
    <property type="entry name" value="Fer2"/>
    <property type="match status" value="1"/>
</dbReference>
<evidence type="ECO:0000256" key="8">
    <source>
        <dbReference type="ARBA" id="ARBA00023004"/>
    </source>
</evidence>
<evidence type="ECO:0000256" key="2">
    <source>
        <dbReference type="ARBA" id="ARBA00004229"/>
    </source>
</evidence>
<feature type="domain" description="2Fe-2S ferredoxin-type" evidence="11">
    <location>
        <begin position="46"/>
        <end position="149"/>
    </location>
</feature>
<dbReference type="AlphaFoldDB" id="A0AAW2U7U4"/>
<keyword evidence="6 10" id="KW-0479">Metal-binding</keyword>
<keyword evidence="10" id="KW-0150">Chloroplast</keyword>
<comment type="similarity">
    <text evidence="3 10">Belongs to the 2Fe2S plant-type ferredoxin family.</text>
</comment>
<dbReference type="GO" id="GO:0046872">
    <property type="term" value="F:metal ion binding"/>
    <property type="evidence" value="ECO:0007669"/>
    <property type="project" value="UniProtKB-KW"/>
</dbReference>
<evidence type="ECO:0000256" key="10">
    <source>
        <dbReference type="RuleBase" id="RU364001"/>
    </source>
</evidence>
<evidence type="ECO:0000256" key="5">
    <source>
        <dbReference type="ARBA" id="ARBA00022714"/>
    </source>
</evidence>
<keyword evidence="4 10" id="KW-0813">Transport</keyword>
<keyword evidence="9 10" id="KW-0411">Iron-sulfur</keyword>
<dbReference type="GO" id="GO:0051537">
    <property type="term" value="F:2 iron, 2 sulfur cluster binding"/>
    <property type="evidence" value="ECO:0007669"/>
    <property type="project" value="UniProtKB-KW"/>
</dbReference>
<evidence type="ECO:0000256" key="1">
    <source>
        <dbReference type="ARBA" id="ARBA00003532"/>
    </source>
</evidence>
<dbReference type="EMBL" id="JACGWJ010000006">
    <property type="protein sequence ID" value="KAL0412747.1"/>
    <property type="molecule type" value="Genomic_DNA"/>
</dbReference>
<keyword evidence="5 10" id="KW-0001">2Fe-2S</keyword>
<dbReference type="InterPro" id="IPR012675">
    <property type="entry name" value="Beta-grasp_dom_sf"/>
</dbReference>
<dbReference type="PANTHER" id="PTHR43112:SF3">
    <property type="entry name" value="FERREDOXIN-2, CHLOROPLASTIC"/>
    <property type="match status" value="1"/>
</dbReference>
<name>A0AAW2U7U4_SESRA</name>
<dbReference type="InterPro" id="IPR036010">
    <property type="entry name" value="2Fe-2S_ferredoxin-like_sf"/>
</dbReference>
<organism evidence="12">
    <name type="scientific">Sesamum radiatum</name>
    <name type="common">Black benniseed</name>
    <dbReference type="NCBI Taxonomy" id="300843"/>
    <lineage>
        <taxon>Eukaryota</taxon>
        <taxon>Viridiplantae</taxon>
        <taxon>Streptophyta</taxon>
        <taxon>Embryophyta</taxon>
        <taxon>Tracheophyta</taxon>
        <taxon>Spermatophyta</taxon>
        <taxon>Magnoliopsida</taxon>
        <taxon>eudicotyledons</taxon>
        <taxon>Gunneridae</taxon>
        <taxon>Pentapetalae</taxon>
        <taxon>asterids</taxon>
        <taxon>lamiids</taxon>
        <taxon>Lamiales</taxon>
        <taxon>Pedaliaceae</taxon>
        <taxon>Sesamum</taxon>
    </lineage>
</organism>
<evidence type="ECO:0000256" key="9">
    <source>
        <dbReference type="ARBA" id="ARBA00023014"/>
    </source>
</evidence>
<comment type="function">
    <text evidence="1 10">Ferredoxins are iron-sulfur proteins that transfer electrons in a wide variety of metabolic reactions.</text>
</comment>
<dbReference type="PANTHER" id="PTHR43112">
    <property type="entry name" value="FERREDOXIN"/>
    <property type="match status" value="1"/>
</dbReference>
<dbReference type="InterPro" id="IPR010241">
    <property type="entry name" value="Fd_pln"/>
</dbReference>
<dbReference type="SUPFAM" id="SSF54292">
    <property type="entry name" value="2Fe-2S ferredoxin-like"/>
    <property type="match status" value="1"/>
</dbReference>
<reference evidence="12" key="1">
    <citation type="submission" date="2020-06" db="EMBL/GenBank/DDBJ databases">
        <authorList>
            <person name="Li T."/>
            <person name="Hu X."/>
            <person name="Zhang T."/>
            <person name="Song X."/>
            <person name="Zhang H."/>
            <person name="Dai N."/>
            <person name="Sheng W."/>
            <person name="Hou X."/>
            <person name="Wei L."/>
        </authorList>
    </citation>
    <scope>NUCLEOTIDE SEQUENCE</scope>
    <source>
        <strain evidence="12">G02</strain>
        <tissue evidence="12">Leaf</tissue>
    </source>
</reference>
<sequence length="155" mass="16601">MATLSSTMFSAAVLPRKPVLSSAGLNQAALFGLKSSGGRVTCMATYNVTLKTPSGEIKFQCPDNEYILDKAEEEGHDLPYSCRAGACSSCAGKVLSGTVDQSDNSFLDDDDQIAAGFVLQEILLLILPPTSCLRLTSKLSFFIYLSLVLSLTRCF</sequence>
<dbReference type="GO" id="GO:0009055">
    <property type="term" value="F:electron transfer activity"/>
    <property type="evidence" value="ECO:0007669"/>
    <property type="project" value="InterPro"/>
</dbReference>
<dbReference type="GO" id="GO:0009570">
    <property type="term" value="C:chloroplast stroma"/>
    <property type="evidence" value="ECO:0007669"/>
    <property type="project" value="TreeGrafter"/>
</dbReference>